<dbReference type="Proteomes" id="UP000754226">
    <property type="component" value="Unassembled WGS sequence"/>
</dbReference>
<organism evidence="14 15">
    <name type="scientific">Acidaminococcus intestini</name>
    <dbReference type="NCBI Taxonomy" id="187327"/>
    <lineage>
        <taxon>Bacteria</taxon>
        <taxon>Bacillati</taxon>
        <taxon>Bacillota</taxon>
        <taxon>Negativicutes</taxon>
        <taxon>Acidaminococcales</taxon>
        <taxon>Acidaminococcaceae</taxon>
        <taxon>Acidaminococcus</taxon>
    </lineage>
</organism>
<evidence type="ECO:0000256" key="7">
    <source>
        <dbReference type="ARBA" id="ARBA00022475"/>
    </source>
</evidence>
<protein>
    <recommendedName>
        <fullName evidence="4">Probable multidrug resistance protein NorM</fullName>
    </recommendedName>
    <alternativeName>
        <fullName evidence="12">Multidrug-efflux transporter</fullName>
    </alternativeName>
</protein>
<dbReference type="Pfam" id="PF01554">
    <property type="entry name" value="MatE"/>
    <property type="match status" value="2"/>
</dbReference>
<feature type="transmembrane region" description="Helical" evidence="13">
    <location>
        <begin position="339"/>
        <end position="358"/>
    </location>
</feature>
<dbReference type="PANTHER" id="PTHR43298">
    <property type="entry name" value="MULTIDRUG RESISTANCE PROTEIN NORM-RELATED"/>
    <property type="match status" value="1"/>
</dbReference>
<feature type="transmembrane region" description="Helical" evidence="13">
    <location>
        <begin position="134"/>
        <end position="153"/>
    </location>
</feature>
<evidence type="ECO:0000256" key="3">
    <source>
        <dbReference type="ARBA" id="ARBA00010199"/>
    </source>
</evidence>
<dbReference type="PANTHER" id="PTHR43298:SF2">
    <property type="entry name" value="FMN_FAD EXPORTER YEEO-RELATED"/>
    <property type="match status" value="1"/>
</dbReference>
<gene>
    <name evidence="14" type="ORF">KHX13_03015</name>
</gene>
<dbReference type="InterPro" id="IPR048279">
    <property type="entry name" value="MdtK-like"/>
</dbReference>
<dbReference type="InterPro" id="IPR002528">
    <property type="entry name" value="MATE_fam"/>
</dbReference>
<comment type="similarity">
    <text evidence="3">Belongs to the multi antimicrobial extrusion (MATE) (TC 2.A.66.1) family.</text>
</comment>
<evidence type="ECO:0000256" key="1">
    <source>
        <dbReference type="ARBA" id="ARBA00003408"/>
    </source>
</evidence>
<evidence type="ECO:0000256" key="11">
    <source>
        <dbReference type="ARBA" id="ARBA00023136"/>
    </source>
</evidence>
<feature type="transmembrane region" description="Helical" evidence="13">
    <location>
        <begin position="312"/>
        <end position="333"/>
    </location>
</feature>
<dbReference type="AlphaFoldDB" id="A0A943EFM5"/>
<dbReference type="EMBL" id="JAGZCZ010000003">
    <property type="protein sequence ID" value="MBS5519294.1"/>
    <property type="molecule type" value="Genomic_DNA"/>
</dbReference>
<feature type="transmembrane region" description="Helical" evidence="13">
    <location>
        <begin position="93"/>
        <end position="114"/>
    </location>
</feature>
<feature type="transmembrane region" description="Helical" evidence="13">
    <location>
        <begin position="165"/>
        <end position="188"/>
    </location>
</feature>
<dbReference type="CDD" id="cd13138">
    <property type="entry name" value="MATE_yoeA_like"/>
    <property type="match status" value="1"/>
</dbReference>
<feature type="transmembrane region" description="Helical" evidence="13">
    <location>
        <begin position="16"/>
        <end position="36"/>
    </location>
</feature>
<feature type="transmembrane region" description="Helical" evidence="13">
    <location>
        <begin position="413"/>
        <end position="439"/>
    </location>
</feature>
<proteinExistence type="inferred from homology"/>
<evidence type="ECO:0000256" key="12">
    <source>
        <dbReference type="ARBA" id="ARBA00031636"/>
    </source>
</evidence>
<evidence type="ECO:0000256" key="5">
    <source>
        <dbReference type="ARBA" id="ARBA00022448"/>
    </source>
</evidence>
<comment type="subcellular location">
    <subcellularLocation>
        <location evidence="2">Cell membrane</location>
        <topology evidence="2">Multi-pass membrane protein</topology>
    </subcellularLocation>
</comment>
<keyword evidence="9 13" id="KW-1133">Transmembrane helix</keyword>
<keyword evidence="5" id="KW-0813">Transport</keyword>
<feature type="transmembrane region" description="Helical" evidence="13">
    <location>
        <begin position="235"/>
        <end position="262"/>
    </location>
</feature>
<keyword evidence="10" id="KW-0406">Ion transport</keyword>
<evidence type="ECO:0000313" key="14">
    <source>
        <dbReference type="EMBL" id="MBS5519294.1"/>
    </source>
</evidence>
<dbReference type="GO" id="GO:0006811">
    <property type="term" value="P:monoatomic ion transport"/>
    <property type="evidence" value="ECO:0007669"/>
    <property type="project" value="UniProtKB-KW"/>
</dbReference>
<keyword evidence="7" id="KW-1003">Cell membrane</keyword>
<evidence type="ECO:0000256" key="9">
    <source>
        <dbReference type="ARBA" id="ARBA00022989"/>
    </source>
</evidence>
<evidence type="ECO:0000256" key="2">
    <source>
        <dbReference type="ARBA" id="ARBA00004651"/>
    </source>
</evidence>
<keyword evidence="8 13" id="KW-0812">Transmembrane</keyword>
<dbReference type="GO" id="GO:0005886">
    <property type="term" value="C:plasma membrane"/>
    <property type="evidence" value="ECO:0007669"/>
    <property type="project" value="UniProtKB-SubCell"/>
</dbReference>
<dbReference type="InterPro" id="IPR050222">
    <property type="entry name" value="MATE_MdtK"/>
</dbReference>
<keyword evidence="6" id="KW-0050">Antiport</keyword>
<feature type="transmembrane region" description="Helical" evidence="13">
    <location>
        <begin position="194"/>
        <end position="214"/>
    </location>
</feature>
<sequence>MPSRIDFTSGSVPRTLIHFALPVMFALFLQAMYGTVDLLIVGQFASSTDVSAVATGSQIMQTVTNLISSLATGTTVLLGQKIGEKKPSEGGEIAGASLVLFALIGIAFSLLLTLGAAPLSRAMNAPEAAFLKTVHYLSICGGGTLIMIFYNLIGGLFRGMGDSRTPFIAVAIACVSNVVLDLLMVAVFSFGAAGAALATVFSQCISVLLSHQFIRQKKLPFTMTRAHIRFQKKTIKRILTLGVPLAVQDFFVGLSFLIILAIANSLGVDASAGVGVSEKICGFIMLVSASFMQSMAAFTAQNKGAGRMDRAVKGLHCAMGLSCGCGLIMGFFTFFHGDILAGLFTSSPSVMAAAADYLKAYAFDAFLTSFLFCFIGFYNGLGLTTFVMVQGIFGSFGVRVPLSYFMSQFQPVSLFHIGLATPASTLIQIALCLGCWSFLKKHPSHLQ</sequence>
<evidence type="ECO:0000256" key="13">
    <source>
        <dbReference type="SAM" id="Phobius"/>
    </source>
</evidence>
<keyword evidence="11 13" id="KW-0472">Membrane</keyword>
<dbReference type="GO" id="GO:0015297">
    <property type="term" value="F:antiporter activity"/>
    <property type="evidence" value="ECO:0007669"/>
    <property type="project" value="UniProtKB-KW"/>
</dbReference>
<dbReference type="NCBIfam" id="TIGR00797">
    <property type="entry name" value="matE"/>
    <property type="match status" value="1"/>
</dbReference>
<evidence type="ECO:0000256" key="8">
    <source>
        <dbReference type="ARBA" id="ARBA00022692"/>
    </source>
</evidence>
<accession>A0A943EFM5</accession>
<comment type="function">
    <text evidence="1">Multidrug efflux pump.</text>
</comment>
<evidence type="ECO:0000256" key="10">
    <source>
        <dbReference type="ARBA" id="ARBA00023065"/>
    </source>
</evidence>
<evidence type="ECO:0000256" key="6">
    <source>
        <dbReference type="ARBA" id="ARBA00022449"/>
    </source>
</evidence>
<dbReference type="PIRSF" id="PIRSF006603">
    <property type="entry name" value="DinF"/>
    <property type="match status" value="1"/>
</dbReference>
<name>A0A943EFM5_9FIRM</name>
<evidence type="ECO:0000313" key="15">
    <source>
        <dbReference type="Proteomes" id="UP000754226"/>
    </source>
</evidence>
<comment type="caution">
    <text evidence="14">The sequence shown here is derived from an EMBL/GenBank/DDBJ whole genome shotgun (WGS) entry which is preliminary data.</text>
</comment>
<feature type="transmembrane region" description="Helical" evidence="13">
    <location>
        <begin position="370"/>
        <end position="393"/>
    </location>
</feature>
<dbReference type="GO" id="GO:0042910">
    <property type="term" value="F:xenobiotic transmembrane transporter activity"/>
    <property type="evidence" value="ECO:0007669"/>
    <property type="project" value="InterPro"/>
</dbReference>
<evidence type="ECO:0000256" key="4">
    <source>
        <dbReference type="ARBA" id="ARBA00020268"/>
    </source>
</evidence>
<reference evidence="14" key="1">
    <citation type="submission" date="2021-02" db="EMBL/GenBank/DDBJ databases">
        <title>Infant gut strain persistence is associated with maternal origin, phylogeny, and functional potential including surface adhesion and iron acquisition.</title>
        <authorList>
            <person name="Lou Y.C."/>
        </authorList>
    </citation>
    <scope>NUCLEOTIDE SEQUENCE</scope>
    <source>
        <strain evidence="14">L3_106_000M1_dasL3_106_000M1_concoct_15</strain>
    </source>
</reference>